<evidence type="ECO:0000313" key="3">
    <source>
        <dbReference type="Proteomes" id="UP000622580"/>
    </source>
</evidence>
<reference evidence="2" key="1">
    <citation type="submission" date="2021-04" db="EMBL/GenBank/DDBJ databases">
        <title>Draft genome assembly of strain Phenylobacterium sp. 20VBR1 using MiniION and Illumina platforms.</title>
        <authorList>
            <person name="Thomas F.A."/>
            <person name="Krishnan K.P."/>
            <person name="Sinha R.K."/>
        </authorList>
    </citation>
    <scope>NUCLEOTIDE SEQUENCE</scope>
    <source>
        <strain evidence="2">20VBR1</strain>
    </source>
</reference>
<name>A0A941HWM1_9CAUL</name>
<comment type="caution">
    <text evidence="2">The sequence shown here is derived from an EMBL/GenBank/DDBJ whole genome shotgun (WGS) entry which is preliminary data.</text>
</comment>
<dbReference type="Proteomes" id="UP000622580">
    <property type="component" value="Unassembled WGS sequence"/>
</dbReference>
<gene>
    <name evidence="2" type="ORF">JKL49_09725</name>
</gene>
<dbReference type="RefSeq" id="WP_215340008.1">
    <property type="nucleotide sequence ID" value="NZ_JAGSGD010000001.1"/>
</dbReference>
<evidence type="ECO:0000256" key="1">
    <source>
        <dbReference type="SAM" id="MobiDB-lite"/>
    </source>
</evidence>
<sequence>MEPTNASPAVDYAHRRLIFPPKPSETAAPFTANSDGPPAVTAARKPEQAKPEQVKNREADEQVTRQRVEDKRMGTLFDLRA</sequence>
<organism evidence="2 3">
    <name type="scientific">Phenylobacterium glaciei</name>
    <dbReference type="NCBI Taxonomy" id="2803784"/>
    <lineage>
        <taxon>Bacteria</taxon>
        <taxon>Pseudomonadati</taxon>
        <taxon>Pseudomonadota</taxon>
        <taxon>Alphaproteobacteria</taxon>
        <taxon>Caulobacterales</taxon>
        <taxon>Caulobacteraceae</taxon>
        <taxon>Phenylobacterium</taxon>
    </lineage>
</organism>
<dbReference type="AlphaFoldDB" id="A0A941HWM1"/>
<accession>A0A941HWM1</accession>
<proteinExistence type="predicted"/>
<feature type="region of interest" description="Disordered" evidence="1">
    <location>
        <begin position="20"/>
        <end position="81"/>
    </location>
</feature>
<protein>
    <submittedName>
        <fullName evidence="2">Uncharacterized protein</fullName>
    </submittedName>
</protein>
<dbReference type="EMBL" id="JAGSGD010000001">
    <property type="protein sequence ID" value="MBR7619665.1"/>
    <property type="molecule type" value="Genomic_DNA"/>
</dbReference>
<feature type="compositionally biased region" description="Basic and acidic residues" evidence="1">
    <location>
        <begin position="44"/>
        <end position="81"/>
    </location>
</feature>
<keyword evidence="3" id="KW-1185">Reference proteome</keyword>
<evidence type="ECO:0000313" key="2">
    <source>
        <dbReference type="EMBL" id="MBR7619665.1"/>
    </source>
</evidence>